<dbReference type="InterPro" id="IPR002347">
    <property type="entry name" value="SDR_fam"/>
</dbReference>
<evidence type="ECO:0000256" key="14">
    <source>
        <dbReference type="ARBA" id="ARBA00041063"/>
    </source>
</evidence>
<keyword evidence="4" id="KW-0597">Phosphoprotein</keyword>
<evidence type="ECO:0000256" key="1">
    <source>
        <dbReference type="ARBA" id="ARBA00004275"/>
    </source>
</evidence>
<evidence type="ECO:0000256" key="11">
    <source>
        <dbReference type="ARBA" id="ARBA00037124"/>
    </source>
</evidence>
<evidence type="ECO:0000256" key="3">
    <source>
        <dbReference type="ARBA" id="ARBA00022516"/>
    </source>
</evidence>
<evidence type="ECO:0000256" key="10">
    <source>
        <dbReference type="ARBA" id="ARBA00023160"/>
    </source>
</evidence>
<evidence type="ECO:0000313" key="22">
    <source>
        <dbReference type="Proteomes" id="UP000054537"/>
    </source>
</evidence>
<comment type="caution">
    <text evidence="21">The sequence shown here is derived from an EMBL/GenBank/DDBJ whole genome shotgun (WGS) entry which is preliminary data.</text>
</comment>
<dbReference type="FunFam" id="3.40.50.720:FF:000084">
    <property type="entry name" value="Short-chain dehydrogenase reductase"/>
    <property type="match status" value="1"/>
</dbReference>
<organism evidence="21 22">
    <name type="scientific">Actinoplanes utahensis</name>
    <dbReference type="NCBI Taxonomy" id="1869"/>
    <lineage>
        <taxon>Bacteria</taxon>
        <taxon>Bacillati</taxon>
        <taxon>Actinomycetota</taxon>
        <taxon>Actinomycetes</taxon>
        <taxon>Micromonosporales</taxon>
        <taxon>Micromonosporaceae</taxon>
        <taxon>Actinoplanes</taxon>
    </lineage>
</organism>
<keyword evidence="7" id="KW-0560">Oxidoreductase</keyword>
<dbReference type="PANTHER" id="PTHR24317">
    <property type="entry name" value="PEROXISOMAL TRANS-2-ENOYL-COA REDUCTASE"/>
    <property type="match status" value="1"/>
</dbReference>
<comment type="catalytic activity">
    <reaction evidence="16">
        <text>(2E)-tetradecenoyl-CoA + NADPH + H(+) = tetradecanoyl-CoA + NADP(+)</text>
        <dbReference type="Rhea" id="RHEA:44968"/>
        <dbReference type="ChEBI" id="CHEBI:15378"/>
        <dbReference type="ChEBI" id="CHEBI:57385"/>
        <dbReference type="ChEBI" id="CHEBI:57783"/>
        <dbReference type="ChEBI" id="CHEBI:58349"/>
        <dbReference type="ChEBI" id="CHEBI:61405"/>
    </reaction>
    <physiologicalReaction direction="left-to-right" evidence="16">
        <dbReference type="Rhea" id="RHEA:44969"/>
    </physiologicalReaction>
</comment>
<dbReference type="AlphaFoldDB" id="A0A0A6XE87"/>
<name>A0A0A6XE87_ACTUT</name>
<comment type="pathway">
    <text evidence="2">Lipid metabolism.</text>
</comment>
<dbReference type="EMBL" id="JRTT01000005">
    <property type="protein sequence ID" value="KHD78397.1"/>
    <property type="molecule type" value="Genomic_DNA"/>
</dbReference>
<keyword evidence="22" id="KW-1185">Reference proteome</keyword>
<evidence type="ECO:0000256" key="18">
    <source>
        <dbReference type="ARBA" id="ARBA00049251"/>
    </source>
</evidence>
<keyword evidence="3" id="KW-0444">Lipid biosynthesis</keyword>
<evidence type="ECO:0000256" key="15">
    <source>
        <dbReference type="ARBA" id="ARBA00047570"/>
    </source>
</evidence>
<comment type="catalytic activity">
    <reaction evidence="20">
        <text>(2E)-octenoyl-CoA + NADPH + H(+) = octanoyl-CoA + NADP(+)</text>
        <dbReference type="Rhea" id="RHEA:44952"/>
        <dbReference type="ChEBI" id="CHEBI:15378"/>
        <dbReference type="ChEBI" id="CHEBI:57386"/>
        <dbReference type="ChEBI" id="CHEBI:57783"/>
        <dbReference type="ChEBI" id="CHEBI:58349"/>
        <dbReference type="ChEBI" id="CHEBI:62242"/>
    </reaction>
    <physiologicalReaction direction="left-to-right" evidence="20">
        <dbReference type="Rhea" id="RHEA:44953"/>
    </physiologicalReaction>
</comment>
<evidence type="ECO:0000256" key="16">
    <source>
        <dbReference type="ARBA" id="ARBA00048686"/>
    </source>
</evidence>
<dbReference type="STRING" id="1869.MB27_05275"/>
<protein>
    <recommendedName>
        <fullName evidence="14">Peroxisomal trans-2-enoyl-CoA reductase</fullName>
        <ecNumber evidence="13">1.3.1.38</ecNumber>
    </recommendedName>
</protein>
<dbReference type="SUPFAM" id="SSF51735">
    <property type="entry name" value="NAD(P)-binding Rossmann-fold domains"/>
    <property type="match status" value="1"/>
</dbReference>
<evidence type="ECO:0000256" key="4">
    <source>
        <dbReference type="ARBA" id="ARBA00022553"/>
    </source>
</evidence>
<evidence type="ECO:0000313" key="21">
    <source>
        <dbReference type="EMBL" id="KHD78397.1"/>
    </source>
</evidence>
<keyword evidence="8" id="KW-0443">Lipid metabolism</keyword>
<dbReference type="Gene3D" id="3.40.50.720">
    <property type="entry name" value="NAD(P)-binding Rossmann-like Domain"/>
    <property type="match status" value="1"/>
</dbReference>
<dbReference type="EC" id="1.3.1.38" evidence="13"/>
<evidence type="ECO:0000256" key="7">
    <source>
        <dbReference type="ARBA" id="ARBA00023002"/>
    </source>
</evidence>
<comment type="catalytic activity">
    <reaction evidence="18">
        <text>a (2E)-enoyl-CoA + NADPH + H(+) = a 2,3-saturated acyl-CoA + NADP(+)</text>
        <dbReference type="Rhea" id="RHEA:33763"/>
        <dbReference type="ChEBI" id="CHEBI:15378"/>
        <dbReference type="ChEBI" id="CHEBI:57783"/>
        <dbReference type="ChEBI" id="CHEBI:58349"/>
        <dbReference type="ChEBI" id="CHEBI:58856"/>
        <dbReference type="ChEBI" id="CHEBI:65111"/>
        <dbReference type="EC" id="1.3.1.38"/>
    </reaction>
    <physiologicalReaction direction="left-to-right" evidence="18">
        <dbReference type="Rhea" id="RHEA:33764"/>
    </physiologicalReaction>
</comment>
<evidence type="ECO:0000256" key="17">
    <source>
        <dbReference type="ARBA" id="ARBA00049108"/>
    </source>
</evidence>
<dbReference type="GO" id="GO:0006633">
    <property type="term" value="P:fatty acid biosynthetic process"/>
    <property type="evidence" value="ECO:0007669"/>
    <property type="project" value="UniProtKB-KW"/>
</dbReference>
<dbReference type="GO" id="GO:0019166">
    <property type="term" value="F:trans-2-enoyl-CoA reductase (NADPH) activity"/>
    <property type="evidence" value="ECO:0007669"/>
    <property type="project" value="UniProtKB-EC"/>
</dbReference>
<accession>A0A0A6XE87</accession>
<evidence type="ECO:0000256" key="9">
    <source>
        <dbReference type="ARBA" id="ARBA00023140"/>
    </source>
</evidence>
<proteinExistence type="predicted"/>
<dbReference type="Pfam" id="PF13561">
    <property type="entry name" value="adh_short_C2"/>
    <property type="match status" value="1"/>
</dbReference>
<evidence type="ECO:0000256" key="12">
    <source>
        <dbReference type="ARBA" id="ARBA00038622"/>
    </source>
</evidence>
<evidence type="ECO:0000256" key="13">
    <source>
        <dbReference type="ARBA" id="ARBA00038849"/>
    </source>
</evidence>
<dbReference type="PANTHER" id="PTHR24317:SF7">
    <property type="entry name" value="PEROXISOMAL TRANS-2-ENOYL-COA REDUCTASE"/>
    <property type="match status" value="1"/>
</dbReference>
<comment type="function">
    <text evidence="11">Participates in chain elongation of fatty acids. Catalyzes the reduction of trans-2-enoyl-CoAs of varying chain lengths from 6:1 to 16:1, having maximum activity with 10:1 CoA. Has no 2,4-dienoyl-CoA reductase activity.</text>
</comment>
<dbReference type="Proteomes" id="UP000054537">
    <property type="component" value="Unassembled WGS sequence"/>
</dbReference>
<keyword evidence="9" id="KW-0576">Peroxisome</keyword>
<gene>
    <name evidence="21" type="ORF">MB27_05275</name>
</gene>
<evidence type="ECO:0000256" key="5">
    <source>
        <dbReference type="ARBA" id="ARBA00022832"/>
    </source>
</evidence>
<keyword evidence="6" id="KW-0521">NADP</keyword>
<comment type="catalytic activity">
    <reaction evidence="17">
        <text>(2E)-hexenoyl-CoA + NADPH + H(+) = hexanoyl-CoA + NADP(+)</text>
        <dbReference type="Rhea" id="RHEA:44956"/>
        <dbReference type="ChEBI" id="CHEBI:15378"/>
        <dbReference type="ChEBI" id="CHEBI:57783"/>
        <dbReference type="ChEBI" id="CHEBI:58349"/>
        <dbReference type="ChEBI" id="CHEBI:62077"/>
        <dbReference type="ChEBI" id="CHEBI:62620"/>
    </reaction>
    <physiologicalReaction direction="left-to-right" evidence="17">
        <dbReference type="Rhea" id="RHEA:44957"/>
    </physiologicalReaction>
</comment>
<dbReference type="InterPro" id="IPR036291">
    <property type="entry name" value="NAD(P)-bd_dom_sf"/>
</dbReference>
<evidence type="ECO:0000256" key="6">
    <source>
        <dbReference type="ARBA" id="ARBA00022857"/>
    </source>
</evidence>
<keyword evidence="10" id="KW-0275">Fatty acid biosynthesis</keyword>
<dbReference type="PRINTS" id="PR00081">
    <property type="entry name" value="GDHRDH"/>
</dbReference>
<evidence type="ECO:0000256" key="2">
    <source>
        <dbReference type="ARBA" id="ARBA00005189"/>
    </source>
</evidence>
<sequence>MYHPELLEGEVAVITGGGSGLGYAIARDFVSLGAEVVITSRSADRLADAEARISDETGRSCDSVPCDVRDEADVSRLRDYVLARHNGATIIVNNAAANFFNRAERMTRRAFDTVVNTDLYGTFNVTRSLIPEMLAAGRGTILNITVPMPEVGFPGFAHCGAAKAAIVSLTATWAYEWGPRGIRVNGIAPGPVPTEGVAANMLAVDNAAEAFADHTGFVPLRRLGRPEDIAAAAVFLCSPASSWVTGQNLIVDGGVYLNTPATPGSF</sequence>
<evidence type="ECO:0000256" key="19">
    <source>
        <dbReference type="ARBA" id="ARBA00049386"/>
    </source>
</evidence>
<dbReference type="InterPro" id="IPR052388">
    <property type="entry name" value="Peroxisomal_t2-enoyl-CoA_red"/>
</dbReference>
<comment type="catalytic activity">
    <reaction evidence="19">
        <text>(2E)-decenoyl-CoA + NADPH + H(+) = decanoyl-CoA + NADP(+)</text>
        <dbReference type="Rhea" id="RHEA:44960"/>
        <dbReference type="ChEBI" id="CHEBI:15378"/>
        <dbReference type="ChEBI" id="CHEBI:57783"/>
        <dbReference type="ChEBI" id="CHEBI:58349"/>
        <dbReference type="ChEBI" id="CHEBI:61406"/>
        <dbReference type="ChEBI" id="CHEBI:61430"/>
    </reaction>
    <physiologicalReaction direction="left-to-right" evidence="19">
        <dbReference type="Rhea" id="RHEA:44961"/>
    </physiologicalReaction>
</comment>
<keyword evidence="5" id="KW-0276">Fatty acid metabolism</keyword>
<comment type="subcellular location">
    <subcellularLocation>
        <location evidence="1">Peroxisome</location>
    </subcellularLocation>
</comment>
<comment type="subunit">
    <text evidence="12">Interacts with PEX5, probably required to target it into peroxisomes.</text>
</comment>
<evidence type="ECO:0000256" key="20">
    <source>
        <dbReference type="ARBA" id="ARBA00049559"/>
    </source>
</evidence>
<comment type="catalytic activity">
    <reaction evidence="15">
        <text>(2E)-dodecenoyl-CoA + NADPH + H(+) = dodecanoyl-CoA + NADP(+)</text>
        <dbReference type="Rhea" id="RHEA:44964"/>
        <dbReference type="ChEBI" id="CHEBI:15378"/>
        <dbReference type="ChEBI" id="CHEBI:57330"/>
        <dbReference type="ChEBI" id="CHEBI:57375"/>
        <dbReference type="ChEBI" id="CHEBI:57783"/>
        <dbReference type="ChEBI" id="CHEBI:58349"/>
    </reaction>
    <physiologicalReaction direction="left-to-right" evidence="15">
        <dbReference type="Rhea" id="RHEA:44965"/>
    </physiologicalReaction>
</comment>
<reference evidence="21 22" key="1">
    <citation type="submission" date="2014-10" db="EMBL/GenBank/DDBJ databases">
        <title>Draft genome sequence of Actinoplanes utahensis NRRL 12052.</title>
        <authorList>
            <person name="Velasco-Bucheli B."/>
            <person name="del Cerro C."/>
            <person name="Hormigo D."/>
            <person name="Garcia J.L."/>
            <person name="Acebal C."/>
            <person name="Arroyo M."/>
            <person name="de la Mata I."/>
        </authorList>
    </citation>
    <scope>NUCLEOTIDE SEQUENCE [LARGE SCALE GENOMIC DNA]</scope>
    <source>
        <strain evidence="21 22">NRRL 12052</strain>
    </source>
</reference>
<dbReference type="eggNOG" id="COG1028">
    <property type="taxonomic scope" value="Bacteria"/>
</dbReference>
<evidence type="ECO:0000256" key="8">
    <source>
        <dbReference type="ARBA" id="ARBA00023098"/>
    </source>
</evidence>